<dbReference type="GeneID" id="111124163"/>
<reference evidence="3" key="1">
    <citation type="submission" date="2025-08" db="UniProtKB">
        <authorList>
            <consortium name="RefSeq"/>
        </authorList>
    </citation>
    <scope>IDENTIFICATION</scope>
    <source>
        <tissue evidence="3">Whole sample</tissue>
    </source>
</reference>
<keyword evidence="1" id="KW-1133">Transmembrane helix</keyword>
<evidence type="ECO:0000256" key="1">
    <source>
        <dbReference type="SAM" id="Phobius"/>
    </source>
</evidence>
<proteinExistence type="predicted"/>
<dbReference type="RefSeq" id="XP_022322733.1">
    <property type="nucleotide sequence ID" value="XM_022467025.1"/>
</dbReference>
<dbReference type="OrthoDB" id="6198542at2759"/>
<dbReference type="Proteomes" id="UP000694844">
    <property type="component" value="Chromosome 3"/>
</dbReference>
<feature type="transmembrane region" description="Helical" evidence="1">
    <location>
        <begin position="24"/>
        <end position="47"/>
    </location>
</feature>
<gene>
    <name evidence="3" type="primary">LOC111124163</name>
</gene>
<evidence type="ECO:0000313" key="2">
    <source>
        <dbReference type="Proteomes" id="UP000694844"/>
    </source>
</evidence>
<sequence length="130" mass="15022">MGYKREGSPRSDPHLTTQNLKAQAIMTSTLPFALFLFGTLTTFLYAYQPYPKAYSSNFQRYQKIPTLTERFLKRNDYREPLKRVADPKDSLADPHKRSTVTILCNPEQCRQLMEFLNKTIPGGYEAIPNL</sequence>
<organism evidence="2 3">
    <name type="scientific">Crassostrea virginica</name>
    <name type="common">Eastern oyster</name>
    <dbReference type="NCBI Taxonomy" id="6565"/>
    <lineage>
        <taxon>Eukaryota</taxon>
        <taxon>Metazoa</taxon>
        <taxon>Spiralia</taxon>
        <taxon>Lophotrochozoa</taxon>
        <taxon>Mollusca</taxon>
        <taxon>Bivalvia</taxon>
        <taxon>Autobranchia</taxon>
        <taxon>Pteriomorphia</taxon>
        <taxon>Ostreida</taxon>
        <taxon>Ostreoidea</taxon>
        <taxon>Ostreidae</taxon>
        <taxon>Crassostrea</taxon>
    </lineage>
</organism>
<accession>A0A8B8D3R8</accession>
<keyword evidence="1" id="KW-0472">Membrane</keyword>
<keyword evidence="1" id="KW-0812">Transmembrane</keyword>
<dbReference type="AlphaFoldDB" id="A0A8B8D3R8"/>
<evidence type="ECO:0000313" key="3">
    <source>
        <dbReference type="RefSeq" id="XP_022322733.1"/>
    </source>
</evidence>
<protein>
    <submittedName>
        <fullName evidence="3">Uncharacterized protein LOC111124163</fullName>
    </submittedName>
</protein>
<name>A0A8B8D3R8_CRAVI</name>
<keyword evidence="2" id="KW-1185">Reference proteome</keyword>
<dbReference type="KEGG" id="cvn:111124163"/>